<feature type="region of interest" description="Disordered" evidence="1">
    <location>
        <begin position="110"/>
        <end position="134"/>
    </location>
</feature>
<feature type="compositionally biased region" description="Basic and acidic residues" evidence="1">
    <location>
        <begin position="250"/>
        <end position="259"/>
    </location>
</feature>
<dbReference type="InterPro" id="IPR012851">
    <property type="entry name" value="Spore_coat_CotF-like"/>
</dbReference>
<gene>
    <name evidence="2" type="ORF">J2Z65_005103</name>
</gene>
<comment type="caution">
    <text evidence="2">The sequence shown here is derived from an EMBL/GenBank/DDBJ whole genome shotgun (WGS) entry which is preliminary data.</text>
</comment>
<feature type="region of interest" description="Disordered" evidence="1">
    <location>
        <begin position="162"/>
        <end position="202"/>
    </location>
</feature>
<evidence type="ECO:0000313" key="3">
    <source>
        <dbReference type="Proteomes" id="UP001519344"/>
    </source>
</evidence>
<feature type="compositionally biased region" description="Polar residues" evidence="1">
    <location>
        <begin position="162"/>
        <end position="196"/>
    </location>
</feature>
<feature type="region of interest" description="Disordered" evidence="1">
    <location>
        <begin position="221"/>
        <end position="259"/>
    </location>
</feature>
<feature type="compositionally biased region" description="Polar residues" evidence="1">
    <location>
        <begin position="110"/>
        <end position="125"/>
    </location>
</feature>
<keyword evidence="2" id="KW-0167">Capsid protein</keyword>
<dbReference type="Pfam" id="PF07875">
    <property type="entry name" value="Coat_F"/>
    <property type="match status" value="1"/>
</dbReference>
<reference evidence="2 3" key="1">
    <citation type="submission" date="2021-03" db="EMBL/GenBank/DDBJ databases">
        <title>Genomic Encyclopedia of Type Strains, Phase IV (KMG-IV): sequencing the most valuable type-strain genomes for metagenomic binning, comparative biology and taxonomic classification.</title>
        <authorList>
            <person name="Goeker M."/>
        </authorList>
    </citation>
    <scope>NUCLEOTIDE SEQUENCE [LARGE SCALE GENOMIC DNA]</scope>
    <source>
        <strain evidence="2 3">DSM 24950</strain>
    </source>
</reference>
<protein>
    <submittedName>
        <fullName evidence="2">Spore coat protein CotF</fullName>
    </submittedName>
</protein>
<feature type="compositionally biased region" description="Polar residues" evidence="1">
    <location>
        <begin position="232"/>
        <end position="249"/>
    </location>
</feature>
<organism evidence="2 3">
    <name type="scientific">Paenibacillus aceris</name>
    <dbReference type="NCBI Taxonomy" id="869555"/>
    <lineage>
        <taxon>Bacteria</taxon>
        <taxon>Bacillati</taxon>
        <taxon>Bacillota</taxon>
        <taxon>Bacilli</taxon>
        <taxon>Bacillales</taxon>
        <taxon>Paenibacillaceae</taxon>
        <taxon>Paenibacillus</taxon>
    </lineage>
</organism>
<sequence>MYQQNPYQQQQQQQVHLQEQDLANLVLSELKRSAGEYTTAVTEAVNPQIKQTFQTLLSKTLQCHATLFQEIQKLGYYEVQPADQQQLQQELQKQSQTAAQLQSFVQQNLSHSPTMSYQQQEPTGITQQYSQSQYQQTQSQQQNQIAGLHQAAIQPMINTTQYPNAVHNNQGQGYGSTNQHQSSYTSGQGQPNTQDHQGYGQTSYGYSQGYAASSGYGASDNAGMTGKAANPSIASRQSSNVTGESSYMNKQHEGSKYSF</sequence>
<dbReference type="RefSeq" id="WP_167055063.1">
    <property type="nucleotide sequence ID" value="NZ_JAAOZR010000009.1"/>
</dbReference>
<name>A0ABS4I4V2_9BACL</name>
<keyword evidence="2" id="KW-0946">Virion</keyword>
<dbReference type="EMBL" id="JAGGKV010000016">
    <property type="protein sequence ID" value="MBP1965858.1"/>
    <property type="molecule type" value="Genomic_DNA"/>
</dbReference>
<evidence type="ECO:0000256" key="1">
    <source>
        <dbReference type="SAM" id="MobiDB-lite"/>
    </source>
</evidence>
<proteinExistence type="predicted"/>
<accession>A0ABS4I4V2</accession>
<dbReference type="Proteomes" id="UP001519344">
    <property type="component" value="Unassembled WGS sequence"/>
</dbReference>
<evidence type="ECO:0000313" key="2">
    <source>
        <dbReference type="EMBL" id="MBP1965858.1"/>
    </source>
</evidence>
<keyword evidence="3" id="KW-1185">Reference proteome</keyword>